<sequence>MPFLEIIHMSGDSERRELSKQIPVTIGSHASADITIEEPDVEILHCRISWGKSAFEAVSLGTGSIDVNGTPVNKAVLKDGDVLRFGSVDLRFHTEEEADVAGVGVDSASSLKPLTEEVEVRREREERSRPAKPSEDVVDDVEEFDDDDFDGSNEGSLAAGLEALAAESRSGEISSKPKKKSKSSKSSRSSTKSKSRSSSKPASTEKSAPVKPVKAEASPPPASEPKVPEPQPVVSRDDEMSPRLREAMRSSRQRRPGEEDPLRSPLVLGLAGGAVALMLTGAIFYFIAFRQTTQQEFDQAKAVYDEGKFQNAIAAFNEFILLHPRDELSVKAKELLGLARVRQQIESATPKFPEGLDVLRVFIRENSDREADFEALHPEIVTHARKISLEAAVAAGRQFNEDFLRISREARTILNTYSPKDAPPTETLNQIESALRVSEAAILRNNVFKDHVDRMEAALNTEGGEPSPLDALKIRRDLIVRYPTSSPTDRNGFENDKQVVALFNRALTAEKDKVVPIDVEQEAIVEDRTPEADLLTLAFQGRTKIDEISVGKSVIALAKDCLYGVDFVTGEPVWRRVIGLNTPFFPIEEDNLPSVIYFDTNHLELVRLHQTTGQLIWRQRIDDYVSSSPLMVDNTIYLSTDSGRLIAIDLESGQMVGELQFSQPISGAVQLRDEQHLLVAGYEEVLYTVSQRPFECTNVSYLGQAPGSVGAPLLPMGPYMLLIENRTDSATLHLLLAESGTEPIIEVDSARVSGRVIDAPVIRGRDLFVPATGQRIYAFNVSDDPGQPPLTAGPVFEGARMGDVSMSLLTGPNGQVWMATDALNRLQLTTDSLQPDGDPISPGLATQPLKALSGFLLNGRSRPYTSAATFTRTDRESLTSDWQIVLGGRPLASTVRDNGAFNLAVVNEAGHAFRVGDRQLSSGPFLTNASVRLPLHPDLVTPLMGAEMSKNRIAVVCGDPEPRLWMINAAGQIEGSPQLSKPLQAPPCPLGDRVVLPIPGALDFARFSGQSRIRGFQLPTGDESEWEDVAPINDETIVAVSTNGTVRLLKIQTSPSPHLAEVAKLELGSDVSIPVATTDSMIAVADASRKLSLLDTNRLDPIATRQFSDPISTTPVFIGDIILIPQGGKSLLAATTTDLSDVFTIPTNGVPPTGAVEKDSKVVITLQNGQVLYVDLNSHEVTARQSLDATLSDPPFLAEGSVFVFSIDGTLYKLHAPS</sequence>
<protein>
    <submittedName>
        <fullName evidence="3">Outer membrane biogenesis protein BamB</fullName>
    </submittedName>
</protein>
<dbReference type="PANTHER" id="PTHR34512">
    <property type="entry name" value="CELL SURFACE PROTEIN"/>
    <property type="match status" value="1"/>
</dbReference>
<dbReference type="CDD" id="cd00060">
    <property type="entry name" value="FHA"/>
    <property type="match status" value="1"/>
</dbReference>
<dbReference type="InterPro" id="IPR015943">
    <property type="entry name" value="WD40/YVTN_repeat-like_dom_sf"/>
</dbReference>
<evidence type="ECO:0000313" key="3">
    <source>
        <dbReference type="EMBL" id="TWT58637.1"/>
    </source>
</evidence>
<dbReference type="AlphaFoldDB" id="A0A5C5X693"/>
<dbReference type="SUPFAM" id="SSF49879">
    <property type="entry name" value="SMAD/FHA domain"/>
    <property type="match status" value="1"/>
</dbReference>
<dbReference type="InterPro" id="IPR000253">
    <property type="entry name" value="FHA_dom"/>
</dbReference>
<dbReference type="Pfam" id="PF13360">
    <property type="entry name" value="PQQ_2"/>
    <property type="match status" value="1"/>
</dbReference>
<dbReference type="OrthoDB" id="220723at2"/>
<dbReference type="PROSITE" id="PS50006">
    <property type="entry name" value="FHA_DOMAIN"/>
    <property type="match status" value="1"/>
</dbReference>
<reference evidence="3 4" key="1">
    <citation type="submission" date="2019-02" db="EMBL/GenBank/DDBJ databases">
        <title>Deep-cultivation of Planctomycetes and their phenomic and genomic characterization uncovers novel biology.</title>
        <authorList>
            <person name="Wiegand S."/>
            <person name="Jogler M."/>
            <person name="Boedeker C."/>
            <person name="Pinto D."/>
            <person name="Vollmers J."/>
            <person name="Rivas-Marin E."/>
            <person name="Kohn T."/>
            <person name="Peeters S.H."/>
            <person name="Heuer A."/>
            <person name="Rast P."/>
            <person name="Oberbeckmann S."/>
            <person name="Bunk B."/>
            <person name="Jeske O."/>
            <person name="Meyerdierks A."/>
            <person name="Storesund J.E."/>
            <person name="Kallscheuer N."/>
            <person name="Luecker S."/>
            <person name="Lage O.M."/>
            <person name="Pohl T."/>
            <person name="Merkel B.J."/>
            <person name="Hornburger P."/>
            <person name="Mueller R.-W."/>
            <person name="Bruemmer F."/>
            <person name="Labrenz M."/>
            <person name="Spormann A.M."/>
            <person name="Op Den Camp H."/>
            <person name="Overmann J."/>
            <person name="Amann R."/>
            <person name="Jetten M.S.M."/>
            <person name="Mascher T."/>
            <person name="Medema M.H."/>
            <person name="Devos D.P."/>
            <person name="Kaster A.-K."/>
            <person name="Ovreas L."/>
            <person name="Rohde M."/>
            <person name="Galperin M.Y."/>
            <person name="Jogler C."/>
        </authorList>
    </citation>
    <scope>NUCLEOTIDE SEQUENCE [LARGE SCALE GENOMIC DNA]</scope>
    <source>
        <strain evidence="3 4">KOR42</strain>
    </source>
</reference>
<evidence type="ECO:0000256" key="1">
    <source>
        <dbReference type="SAM" id="MobiDB-lite"/>
    </source>
</evidence>
<proteinExistence type="predicted"/>
<evidence type="ECO:0000259" key="2">
    <source>
        <dbReference type="PROSITE" id="PS50006"/>
    </source>
</evidence>
<feature type="compositionally biased region" description="Low complexity" evidence="1">
    <location>
        <begin position="154"/>
        <end position="168"/>
    </location>
</feature>
<feature type="domain" description="FHA" evidence="2">
    <location>
        <begin position="24"/>
        <end position="77"/>
    </location>
</feature>
<dbReference type="Gene3D" id="2.60.200.20">
    <property type="match status" value="1"/>
</dbReference>
<accession>A0A5C5X693</accession>
<feature type="compositionally biased region" description="Low complexity" evidence="1">
    <location>
        <begin position="198"/>
        <end position="217"/>
    </location>
</feature>
<dbReference type="InterPro" id="IPR008984">
    <property type="entry name" value="SMAD_FHA_dom_sf"/>
</dbReference>
<dbReference type="InterPro" id="IPR011047">
    <property type="entry name" value="Quinoprotein_ADH-like_sf"/>
</dbReference>
<dbReference type="InterPro" id="IPR002372">
    <property type="entry name" value="PQQ_rpt_dom"/>
</dbReference>
<dbReference type="EMBL" id="SIHI01000001">
    <property type="protein sequence ID" value="TWT58637.1"/>
    <property type="molecule type" value="Genomic_DNA"/>
</dbReference>
<feature type="region of interest" description="Disordered" evidence="1">
    <location>
        <begin position="114"/>
        <end position="265"/>
    </location>
</feature>
<gene>
    <name evidence="3" type="ORF">KOR42_20190</name>
</gene>
<dbReference type="InterPro" id="IPR011990">
    <property type="entry name" value="TPR-like_helical_dom_sf"/>
</dbReference>
<dbReference type="Gene3D" id="1.25.40.10">
    <property type="entry name" value="Tetratricopeptide repeat domain"/>
    <property type="match status" value="1"/>
</dbReference>
<feature type="compositionally biased region" description="Basic and acidic residues" evidence="1">
    <location>
        <begin position="235"/>
        <end position="262"/>
    </location>
</feature>
<dbReference type="PANTHER" id="PTHR34512:SF30">
    <property type="entry name" value="OUTER MEMBRANE PROTEIN ASSEMBLY FACTOR BAMB"/>
    <property type="match status" value="1"/>
</dbReference>
<dbReference type="Gene3D" id="2.130.10.10">
    <property type="entry name" value="YVTN repeat-like/Quinoprotein amine dehydrogenase"/>
    <property type="match status" value="2"/>
</dbReference>
<dbReference type="RefSeq" id="WP_146509169.1">
    <property type="nucleotide sequence ID" value="NZ_SIHI01000001.1"/>
</dbReference>
<feature type="compositionally biased region" description="Basic and acidic residues" evidence="1">
    <location>
        <begin position="114"/>
        <end position="135"/>
    </location>
</feature>
<comment type="caution">
    <text evidence="3">The sequence shown here is derived from an EMBL/GenBank/DDBJ whole genome shotgun (WGS) entry which is preliminary data.</text>
</comment>
<feature type="compositionally biased region" description="Pro residues" evidence="1">
    <location>
        <begin position="218"/>
        <end position="231"/>
    </location>
</feature>
<feature type="compositionally biased region" description="Basic residues" evidence="1">
    <location>
        <begin position="176"/>
        <end position="197"/>
    </location>
</feature>
<feature type="compositionally biased region" description="Acidic residues" evidence="1">
    <location>
        <begin position="136"/>
        <end position="151"/>
    </location>
</feature>
<name>A0A5C5X693_9PLAN</name>
<dbReference type="InterPro" id="IPR018391">
    <property type="entry name" value="PQQ_b-propeller_rpt"/>
</dbReference>
<dbReference type="SUPFAM" id="SSF50998">
    <property type="entry name" value="Quinoprotein alcohol dehydrogenase-like"/>
    <property type="match status" value="2"/>
</dbReference>
<dbReference type="SMART" id="SM00564">
    <property type="entry name" value="PQQ"/>
    <property type="match status" value="2"/>
</dbReference>
<dbReference type="Proteomes" id="UP000317243">
    <property type="component" value="Unassembled WGS sequence"/>
</dbReference>
<evidence type="ECO:0000313" key="4">
    <source>
        <dbReference type="Proteomes" id="UP000317243"/>
    </source>
</evidence>
<organism evidence="3 4">
    <name type="scientific">Thalassoglobus neptunius</name>
    <dbReference type="NCBI Taxonomy" id="1938619"/>
    <lineage>
        <taxon>Bacteria</taxon>
        <taxon>Pseudomonadati</taxon>
        <taxon>Planctomycetota</taxon>
        <taxon>Planctomycetia</taxon>
        <taxon>Planctomycetales</taxon>
        <taxon>Planctomycetaceae</taxon>
        <taxon>Thalassoglobus</taxon>
    </lineage>
</organism>
<dbReference type="Pfam" id="PF00498">
    <property type="entry name" value="FHA"/>
    <property type="match status" value="1"/>
</dbReference>
<keyword evidence="4" id="KW-1185">Reference proteome</keyword>